<comment type="caution">
    <text evidence="1">The sequence shown here is derived from an EMBL/GenBank/DDBJ whole genome shotgun (WGS) entry which is preliminary data.</text>
</comment>
<dbReference type="AlphaFoldDB" id="A0AAP0C899"/>
<dbReference type="Proteomes" id="UP001408789">
    <property type="component" value="Unassembled WGS sequence"/>
</dbReference>
<accession>A0AAP0C899</accession>
<dbReference type="EMBL" id="JBCNJP010001076">
    <property type="protein sequence ID" value="KAK9050568.1"/>
    <property type="molecule type" value="Genomic_DNA"/>
</dbReference>
<proteinExistence type="predicted"/>
<sequence>MPPRRHTRSFNRVKRTSYSRGRTVPSFVDSLYPLISPSFSTQRPTSPAFHRCACGHLTMSCIVVIEKLRDRGSKFFKGHRKYTQGLGEAYDRDIAFSSSLENFSKGPDPISMDFGAKGRNGDGTRFNSTSSSNLRAEDCYEARCDINDLKKKIKIMCDGREQQINKKLFARMEIELSNWSTSGLNC</sequence>
<protein>
    <submittedName>
        <fullName evidence="1">Uncharacterized protein</fullName>
    </submittedName>
</protein>
<evidence type="ECO:0000313" key="2">
    <source>
        <dbReference type="Proteomes" id="UP001408789"/>
    </source>
</evidence>
<evidence type="ECO:0000313" key="1">
    <source>
        <dbReference type="EMBL" id="KAK9050568.1"/>
    </source>
</evidence>
<name>A0AAP0C899_9ASTR</name>
<keyword evidence="2" id="KW-1185">Reference proteome</keyword>
<organism evidence="1 2">
    <name type="scientific">Deinandra increscens subsp. villosa</name>
    <dbReference type="NCBI Taxonomy" id="3103831"/>
    <lineage>
        <taxon>Eukaryota</taxon>
        <taxon>Viridiplantae</taxon>
        <taxon>Streptophyta</taxon>
        <taxon>Embryophyta</taxon>
        <taxon>Tracheophyta</taxon>
        <taxon>Spermatophyta</taxon>
        <taxon>Magnoliopsida</taxon>
        <taxon>eudicotyledons</taxon>
        <taxon>Gunneridae</taxon>
        <taxon>Pentapetalae</taxon>
        <taxon>asterids</taxon>
        <taxon>campanulids</taxon>
        <taxon>Asterales</taxon>
        <taxon>Asteraceae</taxon>
        <taxon>Asteroideae</taxon>
        <taxon>Heliantheae alliance</taxon>
        <taxon>Madieae</taxon>
        <taxon>Madiinae</taxon>
        <taxon>Deinandra</taxon>
    </lineage>
</organism>
<reference evidence="1 2" key="1">
    <citation type="submission" date="2024-04" db="EMBL/GenBank/DDBJ databases">
        <title>The reference genome of an endangered Asteraceae, Deinandra increscens subsp. villosa, native to the Central Coast of California.</title>
        <authorList>
            <person name="Guilliams M."/>
            <person name="Hasenstab-Lehman K."/>
            <person name="Meyer R."/>
            <person name="Mcevoy S."/>
        </authorList>
    </citation>
    <scope>NUCLEOTIDE SEQUENCE [LARGE SCALE GENOMIC DNA]</scope>
    <source>
        <tissue evidence="1">Leaf</tissue>
    </source>
</reference>
<gene>
    <name evidence="1" type="ORF">SSX86_030461</name>
</gene>